<keyword evidence="11" id="KW-0833">Ubl conjugation pathway</keyword>
<dbReference type="SMART" id="SM00184">
    <property type="entry name" value="RING"/>
    <property type="match status" value="1"/>
</dbReference>
<evidence type="ECO:0000256" key="15">
    <source>
        <dbReference type="ARBA" id="ARBA00023136"/>
    </source>
</evidence>
<comment type="subunit">
    <text evidence="18">Interacts with ZIC2.</text>
</comment>
<evidence type="ECO:0000256" key="23">
    <source>
        <dbReference type="SAM" id="MobiDB-lite"/>
    </source>
</evidence>
<dbReference type="GO" id="GO:0005635">
    <property type="term" value="C:nuclear envelope"/>
    <property type="evidence" value="ECO:0007669"/>
    <property type="project" value="UniProtKB-SubCell"/>
</dbReference>
<comment type="pathway">
    <text evidence="4">Protein modification; protein ubiquitination.</text>
</comment>
<feature type="compositionally biased region" description="Polar residues" evidence="23">
    <location>
        <begin position="339"/>
        <end position="348"/>
    </location>
</feature>
<feature type="region of interest" description="Disordered" evidence="23">
    <location>
        <begin position="387"/>
        <end position="426"/>
    </location>
</feature>
<evidence type="ECO:0000256" key="21">
    <source>
        <dbReference type="ARBA" id="ARBA00080502"/>
    </source>
</evidence>
<evidence type="ECO:0000256" key="10">
    <source>
        <dbReference type="ARBA" id="ARBA00022771"/>
    </source>
</evidence>
<dbReference type="GO" id="GO:0005789">
    <property type="term" value="C:endoplasmic reticulum membrane"/>
    <property type="evidence" value="ECO:0007669"/>
    <property type="project" value="UniProtKB-SubCell"/>
</dbReference>
<evidence type="ECO:0000256" key="4">
    <source>
        <dbReference type="ARBA" id="ARBA00004906"/>
    </source>
</evidence>
<accession>A0A401S9T7</accession>
<evidence type="ECO:0000256" key="14">
    <source>
        <dbReference type="ARBA" id="ARBA00022989"/>
    </source>
</evidence>
<evidence type="ECO:0000256" key="1">
    <source>
        <dbReference type="ARBA" id="ARBA00000900"/>
    </source>
</evidence>
<proteinExistence type="predicted"/>
<evidence type="ECO:0000256" key="7">
    <source>
        <dbReference type="ARBA" id="ARBA00022679"/>
    </source>
</evidence>
<name>A0A401S9T7_CHIPU</name>
<sequence>MGSLAEPQYVLAVSGESYAPDVKQSFTQIRTRRLELGSRRITFHLMQNFVFLEQSAPPYWCDSLLSWWTIGKLNCLHCGARLGDFNFVSKAKCPCGQAVTVHICKSRTDYETPHLIRTIESAKVKSLPKLRRIYKLETVGNVEHGTENITSNKVFKDFLHCSRKMDRERITEALCLEARSHNREMVEVDSNEFNFKEAYPQPGSSASQPLRARCALIGFHKKSLSLDFSSTNSKDESVSFSSMHGLCPRSASCGVIMYHLGEITGPRQCPLIEDVNLQQPASAESSSSAFQSQYSRESDFMACPQSFTTSPVEAQESLDPGPSVPRHCRSKFTNATFRGWSSDSSTEARSIEEWEEGHDGSTSNPCNESPPYVPVFSTLSGKALNKRQRNKLKSLKRKQRRRERWQSKLKEQKQTSSSNLTTSGDEDEIKWEKEGYVCAVCLDIFFSPYMCYPCHHIFCEPCLRTLAKDNPTNTPCPLCRTVISRVFFQTELNNTMKSLFSEEYLARRQNFQKASCAKWPLPSCRRLFRVLGGVGRHSDAVTRRQFPHGAYRLDFEDDNRGWRFDMDMVIIYIYSVNWVIGFIIFCFLCYFFFPSF</sequence>
<evidence type="ECO:0000256" key="2">
    <source>
        <dbReference type="ARBA" id="ARBA00004259"/>
    </source>
</evidence>
<feature type="compositionally biased region" description="Basic and acidic residues" evidence="23">
    <location>
        <begin position="404"/>
        <end position="413"/>
    </location>
</feature>
<keyword evidence="15 24" id="KW-0472">Membrane</keyword>
<evidence type="ECO:0000256" key="22">
    <source>
        <dbReference type="PROSITE-ProRule" id="PRU00175"/>
    </source>
</evidence>
<evidence type="ECO:0000256" key="19">
    <source>
        <dbReference type="ARBA" id="ARBA00067421"/>
    </source>
</evidence>
<dbReference type="GO" id="GO:0042415">
    <property type="term" value="P:norepinephrine metabolic process"/>
    <property type="evidence" value="ECO:0007669"/>
    <property type="project" value="TreeGrafter"/>
</dbReference>
<dbReference type="GO" id="GO:0031624">
    <property type="term" value="F:ubiquitin conjugating enzyme binding"/>
    <property type="evidence" value="ECO:0007669"/>
    <property type="project" value="TreeGrafter"/>
</dbReference>
<dbReference type="GO" id="GO:0000209">
    <property type="term" value="P:protein polyubiquitination"/>
    <property type="evidence" value="ECO:0007669"/>
    <property type="project" value="InterPro"/>
</dbReference>
<feature type="compositionally biased region" description="Basic residues" evidence="23">
    <location>
        <begin position="387"/>
        <end position="403"/>
    </location>
</feature>
<dbReference type="SUPFAM" id="SSF57850">
    <property type="entry name" value="RING/U-box"/>
    <property type="match status" value="1"/>
</dbReference>
<evidence type="ECO:0000256" key="8">
    <source>
        <dbReference type="ARBA" id="ARBA00022692"/>
    </source>
</evidence>
<dbReference type="Pfam" id="PF00097">
    <property type="entry name" value="zf-C3HC4"/>
    <property type="match status" value="1"/>
</dbReference>
<dbReference type="InterPro" id="IPR033263">
    <property type="entry name" value="RNF180"/>
</dbReference>
<dbReference type="PROSITE" id="PS00518">
    <property type="entry name" value="ZF_RING_1"/>
    <property type="match status" value="1"/>
</dbReference>
<evidence type="ECO:0000256" key="9">
    <source>
        <dbReference type="ARBA" id="ARBA00022723"/>
    </source>
</evidence>
<keyword evidence="13" id="KW-0862">Zinc</keyword>
<dbReference type="Proteomes" id="UP000287033">
    <property type="component" value="Unassembled WGS sequence"/>
</dbReference>
<comment type="catalytic activity">
    <reaction evidence="1">
        <text>S-ubiquitinyl-[E2 ubiquitin-conjugating enzyme]-L-cysteine + [acceptor protein]-L-lysine = [E2 ubiquitin-conjugating enzyme]-L-cysteine + N(6)-ubiquitinyl-[acceptor protein]-L-lysine.</text>
        <dbReference type="EC" id="2.3.2.27"/>
    </reaction>
</comment>
<dbReference type="Gene3D" id="3.30.40.10">
    <property type="entry name" value="Zinc/RING finger domain, C3HC4 (zinc finger)"/>
    <property type="match status" value="1"/>
</dbReference>
<dbReference type="CDD" id="cd16554">
    <property type="entry name" value="RING-HC_RNF180"/>
    <property type="match status" value="1"/>
</dbReference>
<evidence type="ECO:0000256" key="18">
    <source>
        <dbReference type="ARBA" id="ARBA00062709"/>
    </source>
</evidence>
<dbReference type="GO" id="GO:0008270">
    <property type="term" value="F:zinc ion binding"/>
    <property type="evidence" value="ECO:0007669"/>
    <property type="project" value="UniProtKB-KW"/>
</dbReference>
<evidence type="ECO:0000259" key="25">
    <source>
        <dbReference type="PROSITE" id="PS50089"/>
    </source>
</evidence>
<dbReference type="InterPro" id="IPR045790">
    <property type="entry name" value="RNF180_C"/>
</dbReference>
<evidence type="ECO:0000256" key="5">
    <source>
        <dbReference type="ARBA" id="ARBA00012483"/>
    </source>
</evidence>
<gene>
    <name evidence="26" type="ORF">chiPu_0005558</name>
</gene>
<dbReference type="EC" id="2.3.2.27" evidence="5"/>
<dbReference type="InterPro" id="IPR017907">
    <property type="entry name" value="Znf_RING_CS"/>
</dbReference>
<dbReference type="GO" id="GO:0061630">
    <property type="term" value="F:ubiquitin protein ligase activity"/>
    <property type="evidence" value="ECO:0007669"/>
    <property type="project" value="UniProtKB-EC"/>
</dbReference>
<evidence type="ECO:0000256" key="24">
    <source>
        <dbReference type="SAM" id="Phobius"/>
    </source>
</evidence>
<reference evidence="26 27" key="1">
    <citation type="journal article" date="2018" name="Nat. Ecol. Evol.">
        <title>Shark genomes provide insights into elasmobranch evolution and the origin of vertebrates.</title>
        <authorList>
            <person name="Hara Y"/>
            <person name="Yamaguchi K"/>
            <person name="Onimaru K"/>
            <person name="Kadota M"/>
            <person name="Koyanagi M"/>
            <person name="Keeley SD"/>
            <person name="Tatsumi K"/>
            <person name="Tanaka K"/>
            <person name="Motone F"/>
            <person name="Kageyama Y"/>
            <person name="Nozu R"/>
            <person name="Adachi N"/>
            <person name="Nishimura O"/>
            <person name="Nakagawa R"/>
            <person name="Tanegashima C"/>
            <person name="Kiyatake I"/>
            <person name="Matsumoto R"/>
            <person name="Murakumo K"/>
            <person name="Nishida K"/>
            <person name="Terakita A"/>
            <person name="Kuratani S"/>
            <person name="Sato K"/>
            <person name="Hyodo S Kuraku.S."/>
        </authorList>
    </citation>
    <scope>NUCLEOTIDE SEQUENCE [LARGE SCALE GENOMIC DNA]</scope>
</reference>
<dbReference type="GO" id="GO:0032436">
    <property type="term" value="P:positive regulation of proteasomal ubiquitin-dependent protein catabolic process"/>
    <property type="evidence" value="ECO:0007669"/>
    <property type="project" value="TreeGrafter"/>
</dbReference>
<feature type="transmembrane region" description="Helical" evidence="24">
    <location>
        <begin position="569"/>
        <end position="593"/>
    </location>
</feature>
<evidence type="ECO:0000256" key="17">
    <source>
        <dbReference type="ARBA" id="ARBA00058659"/>
    </source>
</evidence>
<evidence type="ECO:0000256" key="13">
    <source>
        <dbReference type="ARBA" id="ARBA00022833"/>
    </source>
</evidence>
<comment type="subcellular location">
    <subcellularLocation>
        <location evidence="3">Endoplasmic reticulum membrane</location>
        <topology evidence="3">Single-pass membrane protein</topology>
    </subcellularLocation>
    <subcellularLocation>
        <location evidence="2">Nucleus envelope</location>
    </subcellularLocation>
</comment>
<comment type="caution">
    <text evidence="26">The sequence shown here is derived from an EMBL/GenBank/DDBJ whole genome shotgun (WGS) entry which is preliminary data.</text>
</comment>
<keyword evidence="10 22" id="KW-0863">Zinc-finger</keyword>
<dbReference type="InterPro" id="IPR018957">
    <property type="entry name" value="Znf_C3HC4_RING-type"/>
</dbReference>
<comment type="function">
    <text evidence="17">E3 ubiquitin-protein ligase which promotes polyubiquitination and degradation by the proteasome pathway of ZIC2.</text>
</comment>
<dbReference type="InterPro" id="IPR013083">
    <property type="entry name" value="Znf_RING/FYVE/PHD"/>
</dbReference>
<dbReference type="OrthoDB" id="6105938at2759"/>
<keyword evidence="6" id="KW-0597">Phosphoprotein</keyword>
<keyword evidence="16" id="KW-0539">Nucleus</keyword>
<dbReference type="PANTHER" id="PTHR46717">
    <property type="entry name" value="E3 UBIQUITIN-PROTEIN LIGASE RNF180"/>
    <property type="match status" value="1"/>
</dbReference>
<feature type="domain" description="RING-type" evidence="25">
    <location>
        <begin position="438"/>
        <end position="480"/>
    </location>
</feature>
<feature type="compositionally biased region" description="Polar residues" evidence="23">
    <location>
        <begin position="414"/>
        <end position="423"/>
    </location>
</feature>
<dbReference type="FunFam" id="3.30.40.10:FF:000316">
    <property type="entry name" value="E3 ubiquitin-protein ligase RNF180"/>
    <property type="match status" value="1"/>
</dbReference>
<evidence type="ECO:0000256" key="20">
    <source>
        <dbReference type="ARBA" id="ARBA00079826"/>
    </source>
</evidence>
<evidence type="ECO:0000256" key="16">
    <source>
        <dbReference type="ARBA" id="ARBA00023242"/>
    </source>
</evidence>
<dbReference type="InterPro" id="IPR001841">
    <property type="entry name" value="Znf_RING"/>
</dbReference>
<protein>
    <recommendedName>
        <fullName evidence="19">E3 ubiquitin-protein ligase RNF180</fullName>
        <ecNumber evidence="5">2.3.2.27</ecNumber>
    </recommendedName>
    <alternativeName>
        <fullName evidence="21">RING finger protein 180</fullName>
    </alternativeName>
    <alternativeName>
        <fullName evidence="20">RING-type E3 ubiquitin transferase RNF180</fullName>
    </alternativeName>
</protein>
<evidence type="ECO:0000256" key="3">
    <source>
        <dbReference type="ARBA" id="ARBA00004389"/>
    </source>
</evidence>
<evidence type="ECO:0000313" key="27">
    <source>
        <dbReference type="Proteomes" id="UP000287033"/>
    </source>
</evidence>
<dbReference type="PROSITE" id="PS50089">
    <property type="entry name" value="ZF_RING_2"/>
    <property type="match status" value="1"/>
</dbReference>
<keyword evidence="27" id="KW-1185">Reference proteome</keyword>
<dbReference type="Pfam" id="PF19332">
    <property type="entry name" value="RNF180_C"/>
    <property type="match status" value="1"/>
</dbReference>
<dbReference type="STRING" id="137246.A0A401S9T7"/>
<keyword evidence="12" id="KW-0256">Endoplasmic reticulum</keyword>
<evidence type="ECO:0000313" key="26">
    <source>
        <dbReference type="EMBL" id="GCC27136.1"/>
    </source>
</evidence>
<dbReference type="AlphaFoldDB" id="A0A401S9T7"/>
<dbReference type="EMBL" id="BEZZ01000152">
    <property type="protein sequence ID" value="GCC27136.1"/>
    <property type="molecule type" value="Genomic_DNA"/>
</dbReference>
<keyword evidence="8 24" id="KW-0812">Transmembrane</keyword>
<keyword evidence="7" id="KW-0808">Transferase</keyword>
<evidence type="ECO:0000256" key="11">
    <source>
        <dbReference type="ARBA" id="ARBA00022786"/>
    </source>
</evidence>
<evidence type="ECO:0000256" key="6">
    <source>
        <dbReference type="ARBA" id="ARBA00022553"/>
    </source>
</evidence>
<keyword evidence="9" id="KW-0479">Metal-binding</keyword>
<dbReference type="PANTHER" id="PTHR46717:SF1">
    <property type="entry name" value="E3 UBIQUITIN-PROTEIN LIGASE RNF180"/>
    <property type="match status" value="1"/>
</dbReference>
<dbReference type="GO" id="GO:0042428">
    <property type="term" value="P:serotonin metabolic process"/>
    <property type="evidence" value="ECO:0007669"/>
    <property type="project" value="TreeGrafter"/>
</dbReference>
<feature type="region of interest" description="Disordered" evidence="23">
    <location>
        <begin position="339"/>
        <end position="367"/>
    </location>
</feature>
<organism evidence="26 27">
    <name type="scientific">Chiloscyllium punctatum</name>
    <name type="common">Brownbanded bambooshark</name>
    <name type="synonym">Hemiscyllium punctatum</name>
    <dbReference type="NCBI Taxonomy" id="137246"/>
    <lineage>
        <taxon>Eukaryota</taxon>
        <taxon>Metazoa</taxon>
        <taxon>Chordata</taxon>
        <taxon>Craniata</taxon>
        <taxon>Vertebrata</taxon>
        <taxon>Chondrichthyes</taxon>
        <taxon>Elasmobranchii</taxon>
        <taxon>Galeomorphii</taxon>
        <taxon>Galeoidea</taxon>
        <taxon>Orectolobiformes</taxon>
        <taxon>Hemiscylliidae</taxon>
        <taxon>Chiloscyllium</taxon>
    </lineage>
</organism>
<evidence type="ECO:0000256" key="12">
    <source>
        <dbReference type="ARBA" id="ARBA00022824"/>
    </source>
</evidence>
<keyword evidence="14 24" id="KW-1133">Transmembrane helix</keyword>